<sequence>MKAFLMYRDRDFDLHTPLPWNEPDLVQDLELETLLHAMAQEDEFLYKVSRTALLAGCSEPDEVLYRQAVLQDCLDHPDVARSLYQLAVDTIEAEHKNYWGLAHYPSGVLHHSVEVMTLLATALKQLRAIADAQASTFSSEGFRRFFTMLQHELGDDYFETIQTHLNTLKFRHGVLISARLAEDNCGEDYVLCTPKAPPHSWLLRTFGKKPPSYSFTLAPRDENGARALSELGDRGVNLVANALAQSTEHILSFLLMMRTEFAFYVSCLNLREQLAQKDEPVCFPRPSPAGERTLTCRGLYDVCLTLHLPQRAVGNDLNADGKILFVITGANQGGKSTFLRSVGLAQLMMASGLFVPAESYAANLFRGLYTHYKREEDTSMNSGKLDEELARMSAIVDHIQPDALILFNESFAATNEREGSEISSQVTHALLAHRIKVFSVSHLYEFARVLYEEHRPDATFLRAHRDEGGQRTFRLEVAAPLATSHGADLYEKIFGATTPGDGIPQGPAGQDAPPADPLPEEAIKGA</sequence>
<evidence type="ECO:0000313" key="7">
    <source>
        <dbReference type="Proteomes" id="UP000253628"/>
    </source>
</evidence>
<dbReference type="GO" id="GO:0005829">
    <property type="term" value="C:cytosol"/>
    <property type="evidence" value="ECO:0007669"/>
    <property type="project" value="TreeGrafter"/>
</dbReference>
<dbReference type="PANTHER" id="PTHR11361:SF34">
    <property type="entry name" value="DNA MISMATCH REPAIR PROTEIN MSH1, MITOCHONDRIAL"/>
    <property type="match status" value="1"/>
</dbReference>
<keyword evidence="7" id="KW-1185">Reference proteome</keyword>
<feature type="compositionally biased region" description="Low complexity" evidence="4">
    <location>
        <begin position="504"/>
        <end position="513"/>
    </location>
</feature>
<name>A0A366H6S0_9BURK</name>
<dbReference type="SUPFAM" id="SSF52540">
    <property type="entry name" value="P-loop containing nucleoside triphosphate hydrolases"/>
    <property type="match status" value="1"/>
</dbReference>
<dbReference type="GO" id="GO:0005524">
    <property type="term" value="F:ATP binding"/>
    <property type="evidence" value="ECO:0007669"/>
    <property type="project" value="UniProtKB-KW"/>
</dbReference>
<gene>
    <name evidence="6" type="ORF">DFR37_11058</name>
</gene>
<dbReference type="InterPro" id="IPR000432">
    <property type="entry name" value="DNA_mismatch_repair_MutS_C"/>
</dbReference>
<feature type="region of interest" description="Disordered" evidence="4">
    <location>
        <begin position="495"/>
        <end position="526"/>
    </location>
</feature>
<dbReference type="GO" id="GO:0030983">
    <property type="term" value="F:mismatched DNA binding"/>
    <property type="evidence" value="ECO:0007669"/>
    <property type="project" value="InterPro"/>
</dbReference>
<comment type="caution">
    <text evidence="6">The sequence shown here is derived from an EMBL/GenBank/DDBJ whole genome shotgun (WGS) entry which is preliminary data.</text>
</comment>
<accession>A0A366H6S0</accession>
<evidence type="ECO:0000259" key="5">
    <source>
        <dbReference type="SMART" id="SM00534"/>
    </source>
</evidence>
<feature type="domain" description="DNA mismatch repair proteins mutS family" evidence="5">
    <location>
        <begin position="322"/>
        <end position="487"/>
    </location>
</feature>
<keyword evidence="1" id="KW-0547">Nucleotide-binding</keyword>
<evidence type="ECO:0000256" key="4">
    <source>
        <dbReference type="SAM" id="MobiDB-lite"/>
    </source>
</evidence>
<dbReference type="GO" id="GO:0140664">
    <property type="term" value="F:ATP-dependent DNA damage sensor activity"/>
    <property type="evidence" value="ECO:0007669"/>
    <property type="project" value="InterPro"/>
</dbReference>
<keyword evidence="3" id="KW-0238">DNA-binding</keyword>
<dbReference type="Proteomes" id="UP000253628">
    <property type="component" value="Unassembled WGS sequence"/>
</dbReference>
<dbReference type="AlphaFoldDB" id="A0A366H6S0"/>
<proteinExistence type="predicted"/>
<dbReference type="PANTHER" id="PTHR11361">
    <property type="entry name" value="DNA MISMATCH REPAIR PROTEIN MUTS FAMILY MEMBER"/>
    <property type="match status" value="1"/>
</dbReference>
<dbReference type="Pfam" id="PF00488">
    <property type="entry name" value="MutS_V"/>
    <property type="match status" value="1"/>
</dbReference>
<keyword evidence="2" id="KW-0067">ATP-binding</keyword>
<organism evidence="6 7">
    <name type="scientific">Eoetvoesiella caeni</name>
    <dbReference type="NCBI Taxonomy" id="645616"/>
    <lineage>
        <taxon>Bacteria</taxon>
        <taxon>Pseudomonadati</taxon>
        <taxon>Pseudomonadota</taxon>
        <taxon>Betaproteobacteria</taxon>
        <taxon>Burkholderiales</taxon>
        <taxon>Alcaligenaceae</taxon>
        <taxon>Eoetvoesiella</taxon>
    </lineage>
</organism>
<dbReference type="SMART" id="SM00534">
    <property type="entry name" value="MUTSac"/>
    <property type="match status" value="1"/>
</dbReference>
<dbReference type="OrthoDB" id="9808166at2"/>
<dbReference type="InterPro" id="IPR027417">
    <property type="entry name" value="P-loop_NTPase"/>
</dbReference>
<evidence type="ECO:0000256" key="3">
    <source>
        <dbReference type="ARBA" id="ARBA00023125"/>
    </source>
</evidence>
<evidence type="ECO:0000256" key="2">
    <source>
        <dbReference type="ARBA" id="ARBA00022840"/>
    </source>
</evidence>
<protein>
    <submittedName>
        <fullName evidence="6">MutS-like protein</fullName>
    </submittedName>
</protein>
<evidence type="ECO:0000313" key="6">
    <source>
        <dbReference type="EMBL" id="RBP37109.1"/>
    </source>
</evidence>
<dbReference type="GO" id="GO:0006298">
    <property type="term" value="P:mismatch repair"/>
    <property type="evidence" value="ECO:0007669"/>
    <property type="project" value="InterPro"/>
</dbReference>
<dbReference type="EMBL" id="QNRQ01000010">
    <property type="protein sequence ID" value="RBP37109.1"/>
    <property type="molecule type" value="Genomic_DNA"/>
</dbReference>
<dbReference type="Gene3D" id="3.40.50.300">
    <property type="entry name" value="P-loop containing nucleotide triphosphate hydrolases"/>
    <property type="match status" value="1"/>
</dbReference>
<reference evidence="6 7" key="1">
    <citation type="submission" date="2018-06" db="EMBL/GenBank/DDBJ databases">
        <title>Genomic Encyclopedia of Type Strains, Phase IV (KMG-IV): sequencing the most valuable type-strain genomes for metagenomic binning, comparative biology and taxonomic classification.</title>
        <authorList>
            <person name="Goeker M."/>
        </authorList>
    </citation>
    <scope>NUCLEOTIDE SEQUENCE [LARGE SCALE GENOMIC DNA]</scope>
    <source>
        <strain evidence="6 7">DSM 25520</strain>
    </source>
</reference>
<dbReference type="RefSeq" id="WP_113934314.1">
    <property type="nucleotide sequence ID" value="NZ_JACCEU010000003.1"/>
</dbReference>
<evidence type="ECO:0000256" key="1">
    <source>
        <dbReference type="ARBA" id="ARBA00022741"/>
    </source>
</evidence>
<dbReference type="InterPro" id="IPR045076">
    <property type="entry name" value="MutS"/>
</dbReference>